<dbReference type="PANTHER" id="PTHR33240:SF15">
    <property type="entry name" value="GAG-PRO-LIKE PROTEIN"/>
    <property type="match status" value="1"/>
</dbReference>
<dbReference type="PANTHER" id="PTHR33240">
    <property type="entry name" value="OS08G0508500 PROTEIN"/>
    <property type="match status" value="1"/>
</dbReference>
<organism evidence="1 2">
    <name type="scientific">Dipteronia sinensis</name>
    <dbReference type="NCBI Taxonomy" id="43782"/>
    <lineage>
        <taxon>Eukaryota</taxon>
        <taxon>Viridiplantae</taxon>
        <taxon>Streptophyta</taxon>
        <taxon>Embryophyta</taxon>
        <taxon>Tracheophyta</taxon>
        <taxon>Spermatophyta</taxon>
        <taxon>Magnoliopsida</taxon>
        <taxon>eudicotyledons</taxon>
        <taxon>Gunneridae</taxon>
        <taxon>Pentapetalae</taxon>
        <taxon>rosids</taxon>
        <taxon>malvids</taxon>
        <taxon>Sapindales</taxon>
        <taxon>Sapindaceae</taxon>
        <taxon>Hippocastanoideae</taxon>
        <taxon>Acereae</taxon>
        <taxon>Dipteronia</taxon>
    </lineage>
</organism>
<reference evidence="1" key="1">
    <citation type="journal article" date="2023" name="Plant J.">
        <title>Genome sequences and population genomics provide insights into the demographic history, inbreeding, and mutation load of two 'living fossil' tree species of Dipteronia.</title>
        <authorList>
            <person name="Feng Y."/>
            <person name="Comes H.P."/>
            <person name="Chen J."/>
            <person name="Zhu S."/>
            <person name="Lu R."/>
            <person name="Zhang X."/>
            <person name="Li P."/>
            <person name="Qiu J."/>
            <person name="Olsen K.M."/>
            <person name="Qiu Y."/>
        </authorList>
    </citation>
    <scope>NUCLEOTIDE SEQUENCE</scope>
    <source>
        <strain evidence="1">NBL</strain>
    </source>
</reference>
<dbReference type="AlphaFoldDB" id="A0AAE0A758"/>
<evidence type="ECO:0000313" key="2">
    <source>
        <dbReference type="Proteomes" id="UP001281410"/>
    </source>
</evidence>
<accession>A0AAE0A758</accession>
<keyword evidence="2" id="KW-1185">Reference proteome</keyword>
<comment type="caution">
    <text evidence="1">The sequence shown here is derived from an EMBL/GenBank/DDBJ whole genome shotgun (WGS) entry which is preliminary data.</text>
</comment>
<dbReference type="Proteomes" id="UP001281410">
    <property type="component" value="Unassembled WGS sequence"/>
</dbReference>
<sequence>MVEVRDAINGQKGLDVNSVEPDLKRAKKGWGSIIFSEVDVHELEVRTNDATVVLIHICHREEKRVLIDNGSSMDNLSAGVFDQLGLQRKDLHPLTIPLRGFIGAEVRSLGIFKLPVDITYPYQRTVLFDFKLFDVENWPL</sequence>
<proteinExistence type="predicted"/>
<dbReference type="EMBL" id="JANJYJ010000006">
    <property type="protein sequence ID" value="KAK3204571.1"/>
    <property type="molecule type" value="Genomic_DNA"/>
</dbReference>
<name>A0AAE0A758_9ROSI</name>
<gene>
    <name evidence="1" type="ORF">Dsin_018617</name>
</gene>
<protein>
    <submittedName>
        <fullName evidence="1">Uncharacterized protein</fullName>
    </submittedName>
</protein>
<evidence type="ECO:0000313" key="1">
    <source>
        <dbReference type="EMBL" id="KAK3204571.1"/>
    </source>
</evidence>